<dbReference type="AlphaFoldDB" id="A0A1H3QLF2"/>
<protein>
    <submittedName>
        <fullName evidence="2">Alpha-ribazole kinase</fullName>
    </submittedName>
</protein>
<dbReference type="Proteomes" id="UP000198625">
    <property type="component" value="Unassembled WGS sequence"/>
</dbReference>
<dbReference type="GO" id="GO:0016301">
    <property type="term" value="F:kinase activity"/>
    <property type="evidence" value="ECO:0007669"/>
    <property type="project" value="UniProtKB-KW"/>
</dbReference>
<dbReference type="STRING" id="415015.SAMN05660462_01981"/>
<keyword evidence="2" id="KW-0418">Kinase</keyword>
<dbReference type="OrthoDB" id="9805740at2"/>
<reference evidence="2 3" key="1">
    <citation type="submission" date="2016-10" db="EMBL/GenBank/DDBJ databases">
        <authorList>
            <person name="de Groot N.N."/>
        </authorList>
    </citation>
    <scope>NUCLEOTIDE SEQUENCE [LARGE SCALE GENOMIC DNA]</scope>
    <source>
        <strain evidence="2 3">DSM 21650</strain>
    </source>
</reference>
<dbReference type="InterPro" id="IPR036921">
    <property type="entry name" value="PurM-like_N_sf"/>
</dbReference>
<name>A0A1H3QLF2_9FIRM</name>
<dbReference type="EMBL" id="FNQE01000021">
    <property type="protein sequence ID" value="SDZ13868.1"/>
    <property type="molecule type" value="Genomic_DNA"/>
</dbReference>
<organism evidence="2 3">
    <name type="scientific">Proteiniborus ethanoligenes</name>
    <dbReference type="NCBI Taxonomy" id="415015"/>
    <lineage>
        <taxon>Bacteria</taxon>
        <taxon>Bacillati</taxon>
        <taxon>Bacillota</taxon>
        <taxon>Clostridia</taxon>
        <taxon>Eubacteriales</taxon>
        <taxon>Proteiniborus</taxon>
    </lineage>
</organism>
<sequence length="250" mass="27513">MKIFKFRDLTLIDINEEQLMVISCDSSGGIGNKEKDVVKVEPEVLGYFTTQVALMEILAIGATPITIVNALSVEMNDTGEKIIKGIKKALQPLNLLQAEIITGSTEENIPVCQTAMGITVIGIIDKRNWKKPKTIENSLAVLVGIPKVGYEVLEDRGREILSISHLLGLKSNPNIYEILPVGSKGILYELKEMARTNNLAYCLDDNISLDLYKSAGPATCAIISIAEEEYDNLKNNISIPVNKIGKWIRL</sequence>
<accession>A0A1H3QLF2</accession>
<evidence type="ECO:0000313" key="3">
    <source>
        <dbReference type="Proteomes" id="UP000198625"/>
    </source>
</evidence>
<proteinExistence type="predicted"/>
<dbReference type="Pfam" id="PF00586">
    <property type="entry name" value="AIRS"/>
    <property type="match status" value="1"/>
</dbReference>
<gene>
    <name evidence="2" type="ORF">SAMN05660462_01981</name>
</gene>
<keyword evidence="3" id="KW-1185">Reference proteome</keyword>
<dbReference type="Gene3D" id="3.30.1330.10">
    <property type="entry name" value="PurM-like, N-terminal domain"/>
    <property type="match status" value="1"/>
</dbReference>
<evidence type="ECO:0000313" key="2">
    <source>
        <dbReference type="EMBL" id="SDZ13868.1"/>
    </source>
</evidence>
<dbReference type="SUPFAM" id="SSF55326">
    <property type="entry name" value="PurM N-terminal domain-like"/>
    <property type="match status" value="1"/>
</dbReference>
<dbReference type="RefSeq" id="WP_091730549.1">
    <property type="nucleotide sequence ID" value="NZ_FNQE01000021.1"/>
</dbReference>
<evidence type="ECO:0000259" key="1">
    <source>
        <dbReference type="Pfam" id="PF00586"/>
    </source>
</evidence>
<keyword evidence="2" id="KW-0808">Transferase</keyword>
<dbReference type="InterPro" id="IPR016188">
    <property type="entry name" value="PurM-like_N"/>
</dbReference>
<feature type="domain" description="PurM-like N-terminal" evidence="1">
    <location>
        <begin position="8"/>
        <end position="124"/>
    </location>
</feature>